<proteinExistence type="predicted"/>
<feature type="non-terminal residue" evidence="3">
    <location>
        <position position="1"/>
    </location>
</feature>
<gene>
    <name evidence="3" type="primary">LOC102821398</name>
</gene>
<evidence type="ECO:0000313" key="3">
    <source>
        <dbReference type="RefSeq" id="XP_006876567.1"/>
    </source>
</evidence>
<dbReference type="PANTHER" id="PTHR14485">
    <property type="entry name" value="TETRATRICOPEPTIDE REPEAT PROTEIN 23"/>
    <property type="match status" value="1"/>
</dbReference>
<sequence length="266" mass="29179">LYQCQKKAKEALPHYQEALEYIQSSKGEKSLECVPILRELAGVEQTLGFHDLCINHLLQAHLIIQSKYPSHEEASDSAHFVAQAAVTSGRPEHHDVAEQYFQESLANLKDAGGKRRAKFLLIQDEFCHFLKITGQEERALSMLKESLEDKVGAFGDFSPEVAETYQLLGRADLAQGNHSRAHKKLKKCLQIQTLLYGPQDKRTLATQQTVDILSKALGIPGKSRQPQKAKPAFCPAVPQHPVPAKHPQGGAGGSPGSSFLALGTAQ</sequence>
<reference evidence="3" key="1">
    <citation type="submission" date="2025-08" db="UniProtKB">
        <authorList>
            <consortium name="RefSeq"/>
        </authorList>
    </citation>
    <scope>IDENTIFICATION</scope>
    <source>
        <tissue evidence="3">Spleen</tissue>
    </source>
</reference>
<dbReference type="RefSeq" id="XP_006876567.1">
    <property type="nucleotide sequence ID" value="XM_006876505.1"/>
</dbReference>
<dbReference type="OrthoDB" id="9986634at2759"/>
<accession>A0A9B0U650</accession>
<dbReference type="InterPro" id="IPR011990">
    <property type="entry name" value="TPR-like_helical_dom_sf"/>
</dbReference>
<protein>
    <submittedName>
        <fullName evidence="3">Tetratricopeptide repeat protein 23-like</fullName>
    </submittedName>
</protein>
<keyword evidence="2" id="KW-1185">Reference proteome</keyword>
<evidence type="ECO:0000313" key="2">
    <source>
        <dbReference type="Proteomes" id="UP000504623"/>
    </source>
</evidence>
<dbReference type="AlphaFoldDB" id="A0A9B0U650"/>
<evidence type="ECO:0000256" key="1">
    <source>
        <dbReference type="SAM" id="MobiDB-lite"/>
    </source>
</evidence>
<dbReference type="InterPro" id="IPR042621">
    <property type="entry name" value="TTC23/TTC23L"/>
</dbReference>
<dbReference type="Pfam" id="PF13424">
    <property type="entry name" value="TPR_12"/>
    <property type="match status" value="1"/>
</dbReference>
<dbReference type="GeneID" id="102821398"/>
<organism evidence="2 3">
    <name type="scientific">Chrysochloris asiatica</name>
    <name type="common">Cape golden mole</name>
    <dbReference type="NCBI Taxonomy" id="185453"/>
    <lineage>
        <taxon>Eukaryota</taxon>
        <taxon>Metazoa</taxon>
        <taxon>Chordata</taxon>
        <taxon>Craniata</taxon>
        <taxon>Vertebrata</taxon>
        <taxon>Euteleostomi</taxon>
        <taxon>Mammalia</taxon>
        <taxon>Eutheria</taxon>
        <taxon>Afrotheria</taxon>
        <taxon>Chrysochloridae</taxon>
        <taxon>Chrysochlorinae</taxon>
        <taxon>Chrysochloris</taxon>
    </lineage>
</organism>
<feature type="region of interest" description="Disordered" evidence="1">
    <location>
        <begin position="220"/>
        <end position="266"/>
    </location>
</feature>
<dbReference type="SUPFAM" id="SSF48452">
    <property type="entry name" value="TPR-like"/>
    <property type="match status" value="1"/>
</dbReference>
<dbReference type="Proteomes" id="UP000504623">
    <property type="component" value="Unplaced"/>
</dbReference>
<dbReference type="PANTHER" id="PTHR14485:SF3">
    <property type="entry name" value="TETRATRICOPEPTIDE REPEAT PROTEIN 23"/>
    <property type="match status" value="1"/>
</dbReference>
<name>A0A9B0U650_CHRAS</name>
<dbReference type="Gene3D" id="1.25.40.10">
    <property type="entry name" value="Tetratricopeptide repeat domain"/>
    <property type="match status" value="2"/>
</dbReference>
<feature type="compositionally biased region" description="Low complexity" evidence="1">
    <location>
        <begin position="256"/>
        <end position="266"/>
    </location>
</feature>